<comment type="subcellular location">
    <subcellularLocation>
        <location evidence="1">Cell membrane</location>
        <topology evidence="1">Multi-pass membrane protein</topology>
    </subcellularLocation>
</comment>
<keyword evidence="3 6" id="KW-0812">Transmembrane</keyword>
<feature type="transmembrane region" description="Helical" evidence="6">
    <location>
        <begin position="277"/>
        <end position="300"/>
    </location>
</feature>
<feature type="transmembrane region" description="Helical" evidence="6">
    <location>
        <begin position="378"/>
        <end position="396"/>
    </location>
</feature>
<evidence type="ECO:0000259" key="7">
    <source>
        <dbReference type="Pfam" id="PF12698"/>
    </source>
</evidence>
<dbReference type="GO" id="GO:0140359">
    <property type="term" value="F:ABC-type transporter activity"/>
    <property type="evidence" value="ECO:0007669"/>
    <property type="project" value="InterPro"/>
</dbReference>
<accession>J9GYN9</accession>
<protein>
    <submittedName>
        <fullName evidence="8">ABC-2 type transporter</fullName>
    </submittedName>
</protein>
<evidence type="ECO:0000256" key="5">
    <source>
        <dbReference type="ARBA" id="ARBA00023136"/>
    </source>
</evidence>
<keyword evidence="2" id="KW-1003">Cell membrane</keyword>
<sequence length="409" mass="45809">MKKPQFRRWCRSPFVRVLRRECQRMISRRIYAVSCIILPLFTLFFMATIFGNGQMEELPVGVVDDDFTPASRGLVRQVEAVPTLRVTSHYANEAEARADVRRKRIYGYLCIPSGFEAKVNDGKPVSLTFYYHYALLSVGSEIRAAFQSLLKQASAFPLAEQAQALGIPSADVQTFLLPVRDQVHPLVNPDMDYSVYLTPPFFYVLLQVLLLLVTTYALGSERKFHTASAWLAAANGRIGVAVVAKLLPYTVIFLIVSVLANWVYFAGLHIPCQANGWMLLGLTCLFLLATQAFAVTLYALFPVLGLVISVVSMMGSLGATLCGVTFPVNHMYAPVYHASFLFPVRHFVVALQQMLYAGEGGWGSFGWSEFLTTGTWKSVVWLLGFLLLPCVCLPRMKQLIRRGQYESWE</sequence>
<name>J9GYN9_9ZZZZ</name>
<reference evidence="8" key="1">
    <citation type="journal article" date="2012" name="PLoS ONE">
        <title>Gene sets for utilization of primary and secondary nutrition supplies in the distal gut of endangered iberian lynx.</title>
        <authorList>
            <person name="Alcaide M."/>
            <person name="Messina E."/>
            <person name="Richter M."/>
            <person name="Bargiela R."/>
            <person name="Peplies J."/>
            <person name="Huws S.A."/>
            <person name="Newbold C.J."/>
            <person name="Golyshin P.N."/>
            <person name="Simon M.A."/>
            <person name="Lopez G."/>
            <person name="Yakimov M.M."/>
            <person name="Ferrer M."/>
        </authorList>
    </citation>
    <scope>NUCLEOTIDE SEQUENCE</scope>
</reference>
<evidence type="ECO:0000256" key="4">
    <source>
        <dbReference type="ARBA" id="ARBA00022989"/>
    </source>
</evidence>
<proteinExistence type="predicted"/>
<dbReference type="Gene3D" id="3.40.1710.10">
    <property type="entry name" value="abc type-2 transporter like domain"/>
    <property type="match status" value="1"/>
</dbReference>
<evidence type="ECO:0000313" key="8">
    <source>
        <dbReference type="EMBL" id="EJX08333.1"/>
    </source>
</evidence>
<dbReference type="GO" id="GO:0005886">
    <property type="term" value="C:plasma membrane"/>
    <property type="evidence" value="ECO:0007669"/>
    <property type="project" value="UniProtKB-SubCell"/>
</dbReference>
<dbReference type="InterPro" id="IPR051449">
    <property type="entry name" value="ABC-2_transporter_component"/>
</dbReference>
<dbReference type="PANTHER" id="PTHR30294:SF47">
    <property type="entry name" value="INNER MEMBRANE TRANSPORT PERMEASE YHHJ"/>
    <property type="match status" value="1"/>
</dbReference>
<evidence type="ECO:0000256" key="6">
    <source>
        <dbReference type="SAM" id="Phobius"/>
    </source>
</evidence>
<evidence type="ECO:0000256" key="2">
    <source>
        <dbReference type="ARBA" id="ARBA00022475"/>
    </source>
</evidence>
<evidence type="ECO:0000256" key="1">
    <source>
        <dbReference type="ARBA" id="ARBA00004651"/>
    </source>
</evidence>
<evidence type="ECO:0000256" key="3">
    <source>
        <dbReference type="ARBA" id="ARBA00022692"/>
    </source>
</evidence>
<organism evidence="8">
    <name type="scientific">gut metagenome</name>
    <dbReference type="NCBI Taxonomy" id="749906"/>
    <lineage>
        <taxon>unclassified sequences</taxon>
        <taxon>metagenomes</taxon>
        <taxon>organismal metagenomes</taxon>
    </lineage>
</organism>
<comment type="caution">
    <text evidence="8">The sequence shown here is derived from an EMBL/GenBank/DDBJ whole genome shotgun (WGS) entry which is preliminary data.</text>
</comment>
<feature type="transmembrane region" description="Helical" evidence="6">
    <location>
        <begin position="306"/>
        <end position="328"/>
    </location>
</feature>
<dbReference type="EMBL" id="AMCI01000651">
    <property type="protein sequence ID" value="EJX08333.1"/>
    <property type="molecule type" value="Genomic_DNA"/>
</dbReference>
<keyword evidence="5 6" id="KW-0472">Membrane</keyword>
<feature type="transmembrane region" description="Helical" evidence="6">
    <location>
        <begin position="201"/>
        <end position="219"/>
    </location>
</feature>
<feature type="domain" description="ABC-2 type transporter transmembrane" evidence="7">
    <location>
        <begin position="33"/>
        <end position="388"/>
    </location>
</feature>
<feature type="transmembrane region" description="Helical" evidence="6">
    <location>
        <begin position="30"/>
        <end position="50"/>
    </location>
</feature>
<dbReference type="PANTHER" id="PTHR30294">
    <property type="entry name" value="MEMBRANE COMPONENT OF ABC TRANSPORTER YHHJ-RELATED"/>
    <property type="match status" value="1"/>
</dbReference>
<feature type="transmembrane region" description="Helical" evidence="6">
    <location>
        <begin position="250"/>
        <end position="270"/>
    </location>
</feature>
<dbReference type="Pfam" id="PF12698">
    <property type="entry name" value="ABC2_membrane_3"/>
    <property type="match status" value="1"/>
</dbReference>
<gene>
    <name evidence="8" type="ORF">EVA_03566</name>
</gene>
<keyword evidence="4 6" id="KW-1133">Transmembrane helix</keyword>
<dbReference type="AlphaFoldDB" id="J9GYN9"/>
<dbReference type="InterPro" id="IPR013525">
    <property type="entry name" value="ABC2_TM"/>
</dbReference>